<feature type="region of interest" description="Disordered" evidence="2">
    <location>
        <begin position="202"/>
        <end position="255"/>
    </location>
</feature>
<evidence type="ECO:0000259" key="3">
    <source>
        <dbReference type="Pfam" id="PF00250"/>
    </source>
</evidence>
<dbReference type="Pfam" id="PF00250">
    <property type="entry name" value="Forkhead"/>
    <property type="match status" value="1"/>
</dbReference>
<sequence length="819" mass="91672">MTDTPERRYESIASPKEVERQEDAATPETVPRGPSAEANGLERRRSWSPVNKTINNDDDAGMESDNALSTIGSEGARDSRSDAVSGERPNVGRKVANATEPSAKLPGCFSWPDLIGFALAEASDHRMTAAQVHQWIANNVENYDINNTTQRSSIAATLSQQKVKFPKAEPIMEGARHLSRWKISPDWVLEFKANLETEREKLHKKTLQAGRSSSTQRRKEFHDAPKGARAAANTSVSKQAHAQKEGSKSSTHAEETPMFIKRHRVAYDADGRDIVAGFKDIPIERWTQLAEVQSFRRHDLRFFVGDFIKAPLPNRFRFADYTHKPLVHTMAQIEEIRQRRDGPGYAILVQWFLTKEAADWWKCRQVKSLWPKDERPGIYVPATVWDILTSDFVAEQEKIDAEEAKHQIIPTLFFDLDTDKWRLYLKEGRGPRTGIAFGSHSLDEEDSGAEDTAPALDQLEESSPGPSHQIDNLQNHEDTTKTEVALRTKLTMDPDEIPRQQSPSNSLSSSHLVFSRKAGSSASPESPRTGISIGQSEPDSVRNADLERQLFTPSPTDGPMAETADEREHRMTDQKSQGRRSAPTPITERPTKRQKTEVTPEEQAAIRAIIQMDRDNAKHDTRDLWAAAPEYDPTNDLWDREAKIAEIKARPSRKARFSKNLAYARRDRPPNALYIELDRPEPKGYKAPPPNRPGSGYSNLSPAKTVRVNGARLNLDVDDPWNSDFNDTDMPDAPTQATTVGGTPAGIGEASNGENDDLDSEKPEMFDTLEELLGLPPNFVPTLYEGRLAFRDGTMGLDGRMPRAKKIFKVGRNVPGELK</sequence>
<dbReference type="InterPro" id="IPR036388">
    <property type="entry name" value="WH-like_DNA-bd_sf"/>
</dbReference>
<dbReference type="InterPro" id="IPR001766">
    <property type="entry name" value="Fork_head_dom"/>
</dbReference>
<feature type="compositionally biased region" description="Basic and acidic residues" evidence="2">
    <location>
        <begin position="1"/>
        <end position="23"/>
    </location>
</feature>
<dbReference type="Proteomes" id="UP001175001">
    <property type="component" value="Unassembled WGS sequence"/>
</dbReference>
<dbReference type="SUPFAM" id="SSF46785">
    <property type="entry name" value="Winged helix' DNA-binding domain"/>
    <property type="match status" value="1"/>
</dbReference>
<feature type="compositionally biased region" description="Basic and acidic residues" evidence="2">
    <location>
        <begin position="474"/>
        <end position="498"/>
    </location>
</feature>
<feature type="compositionally biased region" description="Polar residues" evidence="2">
    <location>
        <begin position="464"/>
        <end position="473"/>
    </location>
</feature>
<feature type="region of interest" description="Disordered" evidence="2">
    <location>
        <begin position="457"/>
        <end position="602"/>
    </location>
</feature>
<feature type="compositionally biased region" description="Basic and acidic residues" evidence="2">
    <location>
        <begin position="539"/>
        <end position="548"/>
    </location>
</feature>
<gene>
    <name evidence="4" type="ORF">DIS24_g5523</name>
</gene>
<feature type="compositionally biased region" description="Acidic residues" evidence="2">
    <location>
        <begin position="720"/>
        <end position="730"/>
    </location>
</feature>
<feature type="domain" description="Fork-head" evidence="3">
    <location>
        <begin position="109"/>
        <end position="186"/>
    </location>
</feature>
<feature type="compositionally biased region" description="Basic and acidic residues" evidence="2">
    <location>
        <begin position="589"/>
        <end position="598"/>
    </location>
</feature>
<proteinExistence type="predicted"/>
<feature type="compositionally biased region" description="Low complexity" evidence="2">
    <location>
        <begin position="502"/>
        <end position="515"/>
    </location>
</feature>
<comment type="caution">
    <text evidence="4">The sequence shown here is derived from an EMBL/GenBank/DDBJ whole genome shotgun (WGS) entry which is preliminary data.</text>
</comment>
<dbReference type="Gene3D" id="1.10.10.10">
    <property type="entry name" value="Winged helix-like DNA-binding domain superfamily/Winged helix DNA-binding domain"/>
    <property type="match status" value="1"/>
</dbReference>
<accession>A0AA40CWM0</accession>
<feature type="compositionally biased region" description="Basic and acidic residues" evidence="2">
    <location>
        <begin position="564"/>
        <end position="573"/>
    </location>
</feature>
<reference evidence="4" key="1">
    <citation type="submission" date="2023-06" db="EMBL/GenBank/DDBJ databases">
        <title>Multi-omics analyses reveal the molecular pathogenesis toolkit of Lasiodiplodia hormozganensis, a cross-kingdom pathogen.</title>
        <authorList>
            <person name="Felix C."/>
            <person name="Meneses R."/>
            <person name="Goncalves M.F.M."/>
            <person name="Tilleman L."/>
            <person name="Duarte A.S."/>
            <person name="Jorrin-Novo J.V."/>
            <person name="Van De Peer Y."/>
            <person name="Deforce D."/>
            <person name="Van Nieuwerburgh F."/>
            <person name="Esteves A.C."/>
            <person name="Alves A."/>
        </authorList>
    </citation>
    <scope>NUCLEOTIDE SEQUENCE</scope>
    <source>
        <strain evidence="4">CBS 339.90</strain>
    </source>
</reference>
<dbReference type="InterPro" id="IPR036390">
    <property type="entry name" value="WH_DNA-bd_sf"/>
</dbReference>
<feature type="region of interest" description="Disordered" evidence="2">
    <location>
        <begin position="680"/>
        <end position="702"/>
    </location>
</feature>
<keyword evidence="1" id="KW-0238">DNA-binding</keyword>
<evidence type="ECO:0000313" key="4">
    <source>
        <dbReference type="EMBL" id="KAK0654111.1"/>
    </source>
</evidence>
<dbReference type="AlphaFoldDB" id="A0AA40CWM0"/>
<evidence type="ECO:0000256" key="1">
    <source>
        <dbReference type="ARBA" id="ARBA00023125"/>
    </source>
</evidence>
<feature type="compositionally biased region" description="Basic and acidic residues" evidence="2">
    <location>
        <begin position="242"/>
        <end position="255"/>
    </location>
</feature>
<feature type="region of interest" description="Disordered" evidence="2">
    <location>
        <begin position="1"/>
        <end position="98"/>
    </location>
</feature>
<dbReference type="GO" id="GO:0003700">
    <property type="term" value="F:DNA-binding transcription factor activity"/>
    <property type="evidence" value="ECO:0007669"/>
    <property type="project" value="InterPro"/>
</dbReference>
<protein>
    <recommendedName>
        <fullName evidence="3">Fork-head domain-containing protein</fullName>
    </recommendedName>
</protein>
<dbReference type="GO" id="GO:0043565">
    <property type="term" value="F:sequence-specific DNA binding"/>
    <property type="evidence" value="ECO:0007669"/>
    <property type="project" value="InterPro"/>
</dbReference>
<keyword evidence="5" id="KW-1185">Reference proteome</keyword>
<name>A0AA40CWM0_9PEZI</name>
<dbReference type="EMBL" id="JAUJDW010000023">
    <property type="protein sequence ID" value="KAK0654111.1"/>
    <property type="molecule type" value="Genomic_DNA"/>
</dbReference>
<evidence type="ECO:0000313" key="5">
    <source>
        <dbReference type="Proteomes" id="UP001175001"/>
    </source>
</evidence>
<evidence type="ECO:0000256" key="2">
    <source>
        <dbReference type="SAM" id="MobiDB-lite"/>
    </source>
</evidence>
<organism evidence="4 5">
    <name type="scientific">Lasiodiplodia hormozganensis</name>
    <dbReference type="NCBI Taxonomy" id="869390"/>
    <lineage>
        <taxon>Eukaryota</taxon>
        <taxon>Fungi</taxon>
        <taxon>Dikarya</taxon>
        <taxon>Ascomycota</taxon>
        <taxon>Pezizomycotina</taxon>
        <taxon>Dothideomycetes</taxon>
        <taxon>Dothideomycetes incertae sedis</taxon>
        <taxon>Botryosphaeriales</taxon>
        <taxon>Botryosphaeriaceae</taxon>
        <taxon>Lasiodiplodia</taxon>
    </lineage>
</organism>
<feature type="compositionally biased region" description="Basic and acidic residues" evidence="2">
    <location>
        <begin position="217"/>
        <end position="226"/>
    </location>
</feature>
<feature type="region of interest" description="Disordered" evidence="2">
    <location>
        <begin position="720"/>
        <end position="762"/>
    </location>
</feature>